<keyword evidence="2" id="KW-0812">Transmembrane</keyword>
<gene>
    <name evidence="3" type="ORF">HPB52_012402</name>
</gene>
<keyword evidence="2" id="KW-0472">Membrane</keyword>
<dbReference type="AlphaFoldDB" id="A0A9D4PMN2"/>
<dbReference type="Proteomes" id="UP000821837">
    <property type="component" value="Chromosome 6"/>
</dbReference>
<evidence type="ECO:0000313" key="3">
    <source>
        <dbReference type="EMBL" id="KAH7947499.1"/>
    </source>
</evidence>
<feature type="transmembrane region" description="Helical" evidence="2">
    <location>
        <begin position="246"/>
        <end position="269"/>
    </location>
</feature>
<evidence type="ECO:0000256" key="2">
    <source>
        <dbReference type="SAM" id="Phobius"/>
    </source>
</evidence>
<organism evidence="3 4">
    <name type="scientific">Rhipicephalus sanguineus</name>
    <name type="common">Brown dog tick</name>
    <name type="synonym">Ixodes sanguineus</name>
    <dbReference type="NCBI Taxonomy" id="34632"/>
    <lineage>
        <taxon>Eukaryota</taxon>
        <taxon>Metazoa</taxon>
        <taxon>Ecdysozoa</taxon>
        <taxon>Arthropoda</taxon>
        <taxon>Chelicerata</taxon>
        <taxon>Arachnida</taxon>
        <taxon>Acari</taxon>
        <taxon>Parasitiformes</taxon>
        <taxon>Ixodida</taxon>
        <taxon>Ixodoidea</taxon>
        <taxon>Ixodidae</taxon>
        <taxon>Rhipicephalinae</taxon>
        <taxon>Rhipicephalus</taxon>
        <taxon>Rhipicephalus</taxon>
    </lineage>
</organism>
<comment type="caution">
    <text evidence="3">The sequence shown here is derived from an EMBL/GenBank/DDBJ whole genome shotgun (WGS) entry which is preliminary data.</text>
</comment>
<accession>A0A9D4PMN2</accession>
<evidence type="ECO:0000313" key="4">
    <source>
        <dbReference type="Proteomes" id="UP000821837"/>
    </source>
</evidence>
<keyword evidence="4" id="KW-1185">Reference proteome</keyword>
<feature type="compositionally biased region" description="Basic and acidic residues" evidence="1">
    <location>
        <begin position="1"/>
        <end position="13"/>
    </location>
</feature>
<protein>
    <submittedName>
        <fullName evidence="3">Uncharacterized protein</fullName>
    </submittedName>
</protein>
<reference evidence="3" key="1">
    <citation type="journal article" date="2020" name="Cell">
        <title>Large-Scale Comparative Analyses of Tick Genomes Elucidate Their Genetic Diversity and Vector Capacities.</title>
        <authorList>
            <consortium name="Tick Genome and Microbiome Consortium (TIGMIC)"/>
            <person name="Jia N."/>
            <person name="Wang J."/>
            <person name="Shi W."/>
            <person name="Du L."/>
            <person name="Sun Y."/>
            <person name="Zhan W."/>
            <person name="Jiang J.F."/>
            <person name="Wang Q."/>
            <person name="Zhang B."/>
            <person name="Ji P."/>
            <person name="Bell-Sakyi L."/>
            <person name="Cui X.M."/>
            <person name="Yuan T.T."/>
            <person name="Jiang B.G."/>
            <person name="Yang W.F."/>
            <person name="Lam T.T."/>
            <person name="Chang Q.C."/>
            <person name="Ding S.J."/>
            <person name="Wang X.J."/>
            <person name="Zhu J.G."/>
            <person name="Ruan X.D."/>
            <person name="Zhao L."/>
            <person name="Wei J.T."/>
            <person name="Ye R.Z."/>
            <person name="Que T.C."/>
            <person name="Du C.H."/>
            <person name="Zhou Y.H."/>
            <person name="Cheng J.X."/>
            <person name="Dai P.F."/>
            <person name="Guo W.B."/>
            <person name="Han X.H."/>
            <person name="Huang E.J."/>
            <person name="Li L.F."/>
            <person name="Wei W."/>
            <person name="Gao Y.C."/>
            <person name="Liu J.Z."/>
            <person name="Shao H.Z."/>
            <person name="Wang X."/>
            <person name="Wang C.C."/>
            <person name="Yang T.C."/>
            <person name="Huo Q.B."/>
            <person name="Li W."/>
            <person name="Chen H.Y."/>
            <person name="Chen S.E."/>
            <person name="Zhou L.G."/>
            <person name="Ni X.B."/>
            <person name="Tian J.H."/>
            <person name="Sheng Y."/>
            <person name="Liu T."/>
            <person name="Pan Y.S."/>
            <person name="Xia L.Y."/>
            <person name="Li J."/>
            <person name="Zhao F."/>
            <person name="Cao W.C."/>
        </authorList>
    </citation>
    <scope>NUCLEOTIDE SEQUENCE</scope>
    <source>
        <strain evidence="3">Rsan-2018</strain>
    </source>
</reference>
<dbReference type="VEuPathDB" id="VectorBase:RSAN_033699"/>
<feature type="region of interest" description="Disordered" evidence="1">
    <location>
        <begin position="1"/>
        <end position="27"/>
    </location>
</feature>
<dbReference type="EMBL" id="JABSTV010001252">
    <property type="protein sequence ID" value="KAH7947499.1"/>
    <property type="molecule type" value="Genomic_DNA"/>
</dbReference>
<proteinExistence type="predicted"/>
<keyword evidence="2" id="KW-1133">Transmembrane helix</keyword>
<feature type="transmembrane region" description="Helical" evidence="2">
    <location>
        <begin position="208"/>
        <end position="226"/>
    </location>
</feature>
<sequence length="377" mass="41866">MAAVERSTEDMRARPSQRTPGPSALIPPVGPKCVYVEDYEQLSASSPRHESACPEQQQQQRQASCAAGSCVLEETPPPTSAPPAGRRCLYSGTSDEEWADCIAASAEWNRSSKFMRALLFELISDTLQYSSPAGSHPASERQHVVEAKKMTPKTGFLKCSLQKGTRCAATITLFSTSLLFVAYMVSLYRQHGFLESINRSLGFDVAPASPVVEFMAMLGFGLILLFEMMSSWLAIKATTLESRWLLLPFIGLTTCGIVSPALMSAVIMLSSQRFHTAPLPLTALTPIFFILLTRTYFLLLSVSYYRELQERESRQEETVPSVASQVPQVHVNDLPLHKRLTPIVLDYLQKPPPYEGYDDETRVHEDAKSGIGMRLYM</sequence>
<feature type="transmembrane region" description="Helical" evidence="2">
    <location>
        <begin position="167"/>
        <end position="188"/>
    </location>
</feature>
<evidence type="ECO:0000256" key="1">
    <source>
        <dbReference type="SAM" id="MobiDB-lite"/>
    </source>
</evidence>
<feature type="transmembrane region" description="Helical" evidence="2">
    <location>
        <begin position="281"/>
        <end position="305"/>
    </location>
</feature>
<reference evidence="3" key="2">
    <citation type="submission" date="2021-09" db="EMBL/GenBank/DDBJ databases">
        <authorList>
            <person name="Jia N."/>
            <person name="Wang J."/>
            <person name="Shi W."/>
            <person name="Du L."/>
            <person name="Sun Y."/>
            <person name="Zhan W."/>
            <person name="Jiang J."/>
            <person name="Wang Q."/>
            <person name="Zhang B."/>
            <person name="Ji P."/>
            <person name="Sakyi L.B."/>
            <person name="Cui X."/>
            <person name="Yuan T."/>
            <person name="Jiang B."/>
            <person name="Yang W."/>
            <person name="Lam T.T.-Y."/>
            <person name="Chang Q."/>
            <person name="Ding S."/>
            <person name="Wang X."/>
            <person name="Zhu J."/>
            <person name="Ruan X."/>
            <person name="Zhao L."/>
            <person name="Wei J."/>
            <person name="Que T."/>
            <person name="Du C."/>
            <person name="Cheng J."/>
            <person name="Dai P."/>
            <person name="Han X."/>
            <person name="Huang E."/>
            <person name="Gao Y."/>
            <person name="Liu J."/>
            <person name="Shao H."/>
            <person name="Ye R."/>
            <person name="Li L."/>
            <person name="Wei W."/>
            <person name="Wang X."/>
            <person name="Wang C."/>
            <person name="Huo Q."/>
            <person name="Li W."/>
            <person name="Guo W."/>
            <person name="Chen H."/>
            <person name="Chen S."/>
            <person name="Zhou L."/>
            <person name="Zhou L."/>
            <person name="Ni X."/>
            <person name="Tian J."/>
            <person name="Zhou Y."/>
            <person name="Sheng Y."/>
            <person name="Liu T."/>
            <person name="Pan Y."/>
            <person name="Xia L."/>
            <person name="Li J."/>
            <person name="Zhao F."/>
            <person name="Cao W."/>
        </authorList>
    </citation>
    <scope>NUCLEOTIDE SEQUENCE</scope>
    <source>
        <strain evidence="3">Rsan-2018</strain>
        <tissue evidence="3">Larvae</tissue>
    </source>
</reference>
<name>A0A9D4PMN2_RHISA</name>